<accession>A0A8T1VV23</accession>
<dbReference type="Proteomes" id="UP000694044">
    <property type="component" value="Unassembled WGS sequence"/>
</dbReference>
<evidence type="ECO:0000256" key="1">
    <source>
        <dbReference type="SAM" id="MobiDB-lite"/>
    </source>
</evidence>
<feature type="compositionally biased region" description="Low complexity" evidence="1">
    <location>
        <begin position="297"/>
        <end position="306"/>
    </location>
</feature>
<organism evidence="2 3">
    <name type="scientific">Phytophthora pseudosyringae</name>
    <dbReference type="NCBI Taxonomy" id="221518"/>
    <lineage>
        <taxon>Eukaryota</taxon>
        <taxon>Sar</taxon>
        <taxon>Stramenopiles</taxon>
        <taxon>Oomycota</taxon>
        <taxon>Peronosporomycetes</taxon>
        <taxon>Peronosporales</taxon>
        <taxon>Peronosporaceae</taxon>
        <taxon>Phytophthora</taxon>
    </lineage>
</organism>
<feature type="region of interest" description="Disordered" evidence="1">
    <location>
        <begin position="1"/>
        <end position="78"/>
    </location>
</feature>
<feature type="compositionally biased region" description="Basic residues" evidence="1">
    <location>
        <begin position="227"/>
        <end position="242"/>
    </location>
</feature>
<feature type="region of interest" description="Disordered" evidence="1">
    <location>
        <begin position="469"/>
        <end position="524"/>
    </location>
</feature>
<dbReference type="AlphaFoldDB" id="A0A8T1VV23"/>
<feature type="compositionally biased region" description="Low complexity" evidence="1">
    <location>
        <begin position="139"/>
        <end position="169"/>
    </location>
</feature>
<dbReference type="OrthoDB" id="129918at2759"/>
<feature type="compositionally biased region" description="Basic and acidic residues" evidence="1">
    <location>
        <begin position="321"/>
        <end position="331"/>
    </location>
</feature>
<feature type="compositionally biased region" description="Polar residues" evidence="1">
    <location>
        <begin position="511"/>
        <end position="522"/>
    </location>
</feature>
<feature type="region of interest" description="Disordered" evidence="1">
    <location>
        <begin position="365"/>
        <end position="394"/>
    </location>
</feature>
<comment type="caution">
    <text evidence="2">The sequence shown here is derived from an EMBL/GenBank/DDBJ whole genome shotgun (WGS) entry which is preliminary data.</text>
</comment>
<feature type="compositionally biased region" description="Basic and acidic residues" evidence="1">
    <location>
        <begin position="1"/>
        <end position="13"/>
    </location>
</feature>
<feature type="compositionally biased region" description="Polar residues" evidence="1">
    <location>
        <begin position="469"/>
        <end position="502"/>
    </location>
</feature>
<reference evidence="2" key="1">
    <citation type="submission" date="2021-02" db="EMBL/GenBank/DDBJ databases">
        <authorList>
            <person name="Palmer J.M."/>
        </authorList>
    </citation>
    <scope>NUCLEOTIDE SEQUENCE</scope>
    <source>
        <strain evidence="2">SCRP734</strain>
    </source>
</reference>
<proteinExistence type="predicted"/>
<evidence type="ECO:0000313" key="2">
    <source>
        <dbReference type="EMBL" id="KAG7385071.1"/>
    </source>
</evidence>
<feature type="compositionally biased region" description="Low complexity" evidence="1">
    <location>
        <begin position="243"/>
        <end position="252"/>
    </location>
</feature>
<feature type="compositionally biased region" description="Basic and acidic residues" evidence="1">
    <location>
        <begin position="21"/>
        <end position="49"/>
    </location>
</feature>
<feature type="compositionally biased region" description="Basic residues" evidence="1">
    <location>
        <begin position="260"/>
        <end position="280"/>
    </location>
</feature>
<feature type="region of interest" description="Disordered" evidence="1">
    <location>
        <begin position="203"/>
        <end position="338"/>
    </location>
</feature>
<dbReference type="EMBL" id="JAGDFM010000130">
    <property type="protein sequence ID" value="KAG7385071.1"/>
    <property type="molecule type" value="Genomic_DNA"/>
</dbReference>
<feature type="region of interest" description="Disordered" evidence="1">
    <location>
        <begin position="106"/>
        <end position="179"/>
    </location>
</feature>
<evidence type="ECO:0000313" key="3">
    <source>
        <dbReference type="Proteomes" id="UP000694044"/>
    </source>
</evidence>
<feature type="compositionally biased region" description="Polar residues" evidence="1">
    <location>
        <begin position="111"/>
        <end position="129"/>
    </location>
</feature>
<keyword evidence="3" id="KW-1185">Reference proteome</keyword>
<sequence length="556" mass="60024">MIHFEVEEKRPPEEGVPDEAPTIKKEGPLSTVKKEVVPEKSKEPLRSKPEPLPGQQAPLPRESTPLGTPPSPASRMEVDLVSEVESEECGDWMSVEQARVYVASREASIPSDRTSLARSVPSRQSSILFGTTAGGSDESNLSVASGSRSSARNSSSSSSMWSFGGAASSPMPYAGPTGMVFAAQGGAIQDAGSMGVQVTETTLPVPPVLVDQDDVVMSESGRTSTRSGRRSRPSRRHVRSRRSSPNGSPSDSSSDEGDRRSRRGSRRHSRSSKRLSKPKRSPSPSIKSERTGHSGRSGRSGMSGASQVALDTMRSTQDALSRMESKQDAADARQAQQDENLRRAFQAIQTLAAKAASQEERVIRSLNTRTSPKETVAGAPVQAPESRQHASPEDIEAACAEAARRAREEAQAEFEQHWQQLQAGVEADKLTWATDLQQSLNAQLGSFQQKVQYLEEARNRDQATIQNLRNVQGTRLRNVSATSPQVQGSQGSPDPNRATQPRLNPDRANLSRESSGVITGNASERRARSAVQMVSNLPAAQLQATLRDFTENNAEA</sequence>
<name>A0A8T1VV23_9STRA</name>
<gene>
    <name evidence="2" type="ORF">PHYPSEUDO_001923</name>
</gene>
<protein>
    <submittedName>
        <fullName evidence="2">Uncharacterized protein</fullName>
    </submittedName>
</protein>